<evidence type="ECO:0000256" key="3">
    <source>
        <dbReference type="ARBA" id="ARBA00022679"/>
    </source>
</evidence>
<dbReference type="GO" id="GO:0003676">
    <property type="term" value="F:nucleic acid binding"/>
    <property type="evidence" value="ECO:0007669"/>
    <property type="project" value="InterPro"/>
</dbReference>
<feature type="domain" description="Type II methyltransferase M.TaqI-like" evidence="6">
    <location>
        <begin position="545"/>
        <end position="786"/>
    </location>
</feature>
<dbReference type="OrthoDB" id="9815272at2"/>
<name>A0A399EX91_9DEIN</name>
<dbReference type="InterPro" id="IPR002052">
    <property type="entry name" value="DNA_methylase_N6_adenine_CS"/>
</dbReference>
<keyword evidence="4" id="KW-0949">S-adenosyl-L-methionine</keyword>
<reference evidence="7 8" key="1">
    <citation type="submission" date="2018-08" db="EMBL/GenBank/DDBJ databases">
        <title>Meiothermus roseus NBRC 110900 genome sequencing project.</title>
        <authorList>
            <person name="Da Costa M.S."/>
            <person name="Albuquerque L."/>
            <person name="Raposo P."/>
            <person name="Froufe H.J.C."/>
            <person name="Barroso C.S."/>
            <person name="Egas C."/>
        </authorList>
    </citation>
    <scope>NUCLEOTIDE SEQUENCE [LARGE SCALE GENOMIC DNA]</scope>
    <source>
        <strain evidence="7 8">NBRC 110900</strain>
    </source>
</reference>
<organism evidence="7 8">
    <name type="scientific">Calidithermus roseus</name>
    <dbReference type="NCBI Taxonomy" id="1644118"/>
    <lineage>
        <taxon>Bacteria</taxon>
        <taxon>Thermotogati</taxon>
        <taxon>Deinococcota</taxon>
        <taxon>Deinococci</taxon>
        <taxon>Thermales</taxon>
        <taxon>Thermaceae</taxon>
        <taxon>Calidithermus</taxon>
    </lineage>
</organism>
<dbReference type="PANTHER" id="PTHR33841:SF1">
    <property type="entry name" value="DNA METHYLTRANSFERASE A"/>
    <property type="match status" value="1"/>
</dbReference>
<proteinExistence type="predicted"/>
<evidence type="ECO:0000256" key="5">
    <source>
        <dbReference type="ARBA" id="ARBA00047942"/>
    </source>
</evidence>
<keyword evidence="2 7" id="KW-0489">Methyltransferase</keyword>
<evidence type="ECO:0000256" key="4">
    <source>
        <dbReference type="ARBA" id="ARBA00022691"/>
    </source>
</evidence>
<dbReference type="PROSITE" id="PS00092">
    <property type="entry name" value="N6_MTASE"/>
    <property type="match status" value="1"/>
</dbReference>
<evidence type="ECO:0000256" key="2">
    <source>
        <dbReference type="ARBA" id="ARBA00022603"/>
    </source>
</evidence>
<gene>
    <name evidence="7" type="ORF">Mrose_01216</name>
</gene>
<comment type="caution">
    <text evidence="7">The sequence shown here is derived from an EMBL/GenBank/DDBJ whole genome shotgun (WGS) entry which is preliminary data.</text>
</comment>
<dbReference type="PANTHER" id="PTHR33841">
    <property type="entry name" value="DNA METHYLTRANSFERASE YEEA-RELATED"/>
    <property type="match status" value="1"/>
</dbReference>
<keyword evidence="3 7" id="KW-0808">Transferase</keyword>
<dbReference type="PRINTS" id="PR00507">
    <property type="entry name" value="N12N6MTFRASE"/>
</dbReference>
<dbReference type="SUPFAM" id="SSF53335">
    <property type="entry name" value="S-adenosyl-L-methionine-dependent methyltransferases"/>
    <property type="match status" value="1"/>
</dbReference>
<dbReference type="Pfam" id="PF07669">
    <property type="entry name" value="Eco57I"/>
    <property type="match status" value="1"/>
</dbReference>
<evidence type="ECO:0000256" key="1">
    <source>
        <dbReference type="ARBA" id="ARBA00011900"/>
    </source>
</evidence>
<dbReference type="Gene3D" id="3.40.50.150">
    <property type="entry name" value="Vaccinia Virus protein VP39"/>
    <property type="match status" value="2"/>
</dbReference>
<dbReference type="EC" id="2.1.1.72" evidence="1"/>
<dbReference type="InterPro" id="IPR011639">
    <property type="entry name" value="MethylTrfase_TaqI-like_dom"/>
</dbReference>
<dbReference type="GO" id="GO:0006304">
    <property type="term" value="P:DNA modification"/>
    <property type="evidence" value="ECO:0007669"/>
    <property type="project" value="InterPro"/>
</dbReference>
<dbReference type="RefSeq" id="WP_119276539.1">
    <property type="nucleotide sequence ID" value="NZ_QWLA01000017.1"/>
</dbReference>
<evidence type="ECO:0000313" key="7">
    <source>
        <dbReference type="EMBL" id="RIH87659.1"/>
    </source>
</evidence>
<dbReference type="GO" id="GO:0009007">
    <property type="term" value="F:site-specific DNA-methyltransferase (adenine-specific) activity"/>
    <property type="evidence" value="ECO:0007669"/>
    <property type="project" value="UniProtKB-EC"/>
</dbReference>
<accession>A0A399EX91</accession>
<dbReference type="EMBL" id="QWLA01000017">
    <property type="protein sequence ID" value="RIH87659.1"/>
    <property type="molecule type" value="Genomic_DNA"/>
</dbReference>
<comment type="catalytic activity">
    <reaction evidence="5">
        <text>a 2'-deoxyadenosine in DNA + S-adenosyl-L-methionine = an N(6)-methyl-2'-deoxyadenosine in DNA + S-adenosyl-L-homocysteine + H(+)</text>
        <dbReference type="Rhea" id="RHEA:15197"/>
        <dbReference type="Rhea" id="RHEA-COMP:12418"/>
        <dbReference type="Rhea" id="RHEA-COMP:12419"/>
        <dbReference type="ChEBI" id="CHEBI:15378"/>
        <dbReference type="ChEBI" id="CHEBI:57856"/>
        <dbReference type="ChEBI" id="CHEBI:59789"/>
        <dbReference type="ChEBI" id="CHEBI:90615"/>
        <dbReference type="ChEBI" id="CHEBI:90616"/>
        <dbReference type="EC" id="2.1.1.72"/>
    </reaction>
</comment>
<evidence type="ECO:0000259" key="6">
    <source>
        <dbReference type="Pfam" id="PF07669"/>
    </source>
</evidence>
<dbReference type="Proteomes" id="UP000265341">
    <property type="component" value="Unassembled WGS sequence"/>
</dbReference>
<keyword evidence="8" id="KW-1185">Reference proteome</keyword>
<evidence type="ECO:0000313" key="8">
    <source>
        <dbReference type="Proteomes" id="UP000265341"/>
    </source>
</evidence>
<protein>
    <recommendedName>
        <fullName evidence="1">site-specific DNA-methyltransferase (adenine-specific)</fullName>
        <ecNumber evidence="1">2.1.1.72</ecNumber>
    </recommendedName>
</protein>
<dbReference type="GO" id="GO:0032259">
    <property type="term" value="P:methylation"/>
    <property type="evidence" value="ECO:0007669"/>
    <property type="project" value="UniProtKB-KW"/>
</dbReference>
<dbReference type="InterPro" id="IPR050953">
    <property type="entry name" value="N4_N6_ade-DNA_methylase"/>
</dbReference>
<sequence>MAKNASLSNIRTVGGLLPSELLQRVAALDKELGGLEADDYHLVGERLSEAISRSWGRMLAVWANFQTARANLPATDAATGLTREKLLLPLFQELGYGRLPLARGLEVEGKPYPISHEWNGVPIHLVGAGVDLDRRTPGAVGAARQSPHGLVQEYLNRSEALWGFVANGLKLRLLRDNAALTRQAYVEFDLETLFESEAYADFALLWLLAHESRVYTDGKPLSECWLERWSQQGALQGKRALERLREGVREALVHLGQGFLAHPANTPLKEALRSGALTPMGYYRELLRLVYRLLFLFVAEDREVLLDEGAPPEARQTYLEHYSTRRLRRIAERVTGTRHPDLYHQHKLIAGFLNDQGAPALALKPLNSLLFEPTATPHLFQAELANRSFLDAVRALAFTQAEGVLRPVDYKNLGAPELGSVYEQLLELVPEVDVGAAHFALRTLSGNERKTTGSYYTPDDLVQVVLDEALTPKLEEALQQARRLPPGEREKPILALKVVDPAVGSGHFLIAAAHRIARALARLRSGEDEPSPEALRSALRDVIRNCLYGVDVNEMSAELCKVALWMEMAEPGKPLGFLDHHIKVGNSLVGAPPGFYELGIPAEAHKRADVPDMARNLSKALGKKALEKWRSQPHRLFKEPLKVPPLEAPEDSLEQVRSKAQAYREWRQSELVRKYEFLADYWTAAWFARVGPGEKLPDMVGLITLTEEQFTRLSAKEMCRKSGLAEPIDEARSKYRFFHWWLEFAEVFFDRETGGLKPGGGFDVVLGNPPWERVKLQEKEFFAGRHEEIAQAENAARRKRLIDGLKESDPALYAAFQEALNAAENISNFLRTSGRYPLTGGGDVNTYQVFAELGCTVMSHQGRAGVIVPTGIATDDSNKEFFADLVEQGQLAALLDFENREGLFPAVDSRMKFSVLALRGRESRTSSPAKLAFFATNVAQLKDPERVFSLTPEDFALLNPNTRTCPVFRTRADAELTKKIYRRVPVLWKEEPEENPWGVRFLRMLDMANDSPLFRERGALEAQGFTLVSNRLVRGEEVYLPLYEAKLIWHFDHRFATYEGADTRDLAPEEHQDPVRLPLPRYWVRREEVEERLVKRDRNGNEVWQWGRGWLLGWRDITNATNERTMIAAIYPRVAAGDTFLQMLSDKPAHFVLALLGSLNSLVFDYTARQKIGGTHLKYHVVKQLPVLPPDRYTQADLLFLVPRILELTYTAWDLAPLAQDVWAEADVALREALLAQHRANGGHPDAPPPWVESPYPFPPFRWDEERRARLRAELDAYYARLYGLNREELCYILDPQSVKGPSFPGETFRVLKDKEIKAYGEYRTMRLVLEAWDRIAHIDSEVRKS</sequence>
<dbReference type="InterPro" id="IPR029063">
    <property type="entry name" value="SAM-dependent_MTases_sf"/>
</dbReference>